<organism evidence="6 7">
    <name type="scientific">Claviceps africana</name>
    <dbReference type="NCBI Taxonomy" id="83212"/>
    <lineage>
        <taxon>Eukaryota</taxon>
        <taxon>Fungi</taxon>
        <taxon>Dikarya</taxon>
        <taxon>Ascomycota</taxon>
        <taxon>Pezizomycotina</taxon>
        <taxon>Sordariomycetes</taxon>
        <taxon>Hypocreomycetidae</taxon>
        <taxon>Hypocreales</taxon>
        <taxon>Clavicipitaceae</taxon>
        <taxon>Claviceps</taxon>
    </lineage>
</organism>
<evidence type="ECO:0000313" key="7">
    <source>
        <dbReference type="Proteomes" id="UP000811619"/>
    </source>
</evidence>
<evidence type="ECO:0000256" key="4">
    <source>
        <dbReference type="ARBA" id="ARBA00022840"/>
    </source>
</evidence>
<comment type="catalytic activity">
    <reaction evidence="5">
        <text>acetate + ATP = acetyl phosphate + ADP</text>
        <dbReference type="Rhea" id="RHEA:11352"/>
        <dbReference type="ChEBI" id="CHEBI:22191"/>
        <dbReference type="ChEBI" id="CHEBI:30089"/>
        <dbReference type="ChEBI" id="CHEBI:30616"/>
        <dbReference type="ChEBI" id="CHEBI:456216"/>
        <dbReference type="EC" id="2.7.2.1"/>
    </reaction>
</comment>
<feature type="binding site" evidence="5">
    <location>
        <position position="402"/>
    </location>
    <ligand>
        <name>Mg(2+)</name>
        <dbReference type="ChEBI" id="CHEBI:18420"/>
    </ligand>
</feature>
<name>A0A8K0NEV6_9HYPO</name>
<dbReference type="PRINTS" id="PR00471">
    <property type="entry name" value="ACETATEKNASE"/>
</dbReference>
<feature type="site" description="Transition state stabilizer" evidence="5">
    <location>
        <position position="190"/>
    </location>
</feature>
<dbReference type="GO" id="GO:0008776">
    <property type="term" value="F:acetate kinase activity"/>
    <property type="evidence" value="ECO:0007669"/>
    <property type="project" value="UniProtKB-UniRule"/>
</dbReference>
<dbReference type="Pfam" id="PF00871">
    <property type="entry name" value="Acetate_kinase"/>
    <property type="match status" value="1"/>
</dbReference>
<feature type="binding site" evidence="5">
    <location>
        <begin position="218"/>
        <end position="222"/>
    </location>
    <ligand>
        <name>ATP</name>
        <dbReference type="ChEBI" id="CHEBI:30616"/>
    </ligand>
</feature>
<comment type="pathway">
    <text evidence="5">Metabolic intermediate biosynthesis; acetyl-CoA biosynthesis; acetyl-CoA from acetate: step 1/2.</text>
</comment>
<keyword evidence="3 5" id="KW-0418">Kinase</keyword>
<feature type="binding site" evidence="5">
    <location>
        <position position="15"/>
    </location>
    <ligand>
        <name>ATP</name>
        <dbReference type="ChEBI" id="CHEBI:30616"/>
    </ligand>
</feature>
<keyword evidence="1 5" id="KW-0808">Transferase</keyword>
<dbReference type="EMBL" id="SRPY01000974">
    <property type="protein sequence ID" value="KAG5915525.1"/>
    <property type="molecule type" value="Genomic_DNA"/>
</dbReference>
<evidence type="ECO:0000256" key="2">
    <source>
        <dbReference type="ARBA" id="ARBA00022741"/>
    </source>
</evidence>
<dbReference type="UniPathway" id="UPA00340">
    <property type="reaction ID" value="UER00458"/>
</dbReference>
<evidence type="ECO:0000256" key="1">
    <source>
        <dbReference type="ARBA" id="ARBA00022679"/>
    </source>
</evidence>
<accession>A0A8K0NEV6</accession>
<comment type="cofactor">
    <cofactor evidence="5">
        <name>Mg(2+)</name>
        <dbReference type="ChEBI" id="CHEBI:18420"/>
    </cofactor>
</comment>
<gene>
    <name evidence="6" type="ORF">E4U42_008013</name>
</gene>
<keyword evidence="7" id="KW-1185">Reference proteome</keyword>
<dbReference type="PANTHER" id="PTHR21060:SF15">
    <property type="entry name" value="ACETATE KINASE-RELATED"/>
    <property type="match status" value="1"/>
</dbReference>
<dbReference type="GO" id="GO:0006083">
    <property type="term" value="P:acetate metabolic process"/>
    <property type="evidence" value="ECO:0007669"/>
    <property type="project" value="TreeGrafter"/>
</dbReference>
<keyword evidence="5" id="KW-0479">Metal-binding</keyword>
<keyword evidence="2 5" id="KW-0547">Nucleotide-binding</keyword>
<dbReference type="InterPro" id="IPR004372">
    <property type="entry name" value="Ac/propionate_kinase"/>
</dbReference>
<comment type="caution">
    <text evidence="6">The sequence shown here is derived from an EMBL/GenBank/DDBJ whole genome shotgun (WGS) entry which is preliminary data.</text>
</comment>
<dbReference type="SUPFAM" id="SSF53067">
    <property type="entry name" value="Actin-like ATPase domain"/>
    <property type="match status" value="2"/>
</dbReference>
<dbReference type="PIRSF" id="PIRSF000722">
    <property type="entry name" value="Acetate_prop_kin"/>
    <property type="match status" value="1"/>
</dbReference>
<feature type="binding site" evidence="5">
    <location>
        <position position="102"/>
    </location>
    <ligand>
        <name>substrate</name>
    </ligand>
</feature>
<evidence type="ECO:0000256" key="3">
    <source>
        <dbReference type="ARBA" id="ARBA00022777"/>
    </source>
</evidence>
<dbReference type="Proteomes" id="UP000811619">
    <property type="component" value="Unassembled WGS sequence"/>
</dbReference>
<proteinExistence type="inferred from homology"/>
<dbReference type="InterPro" id="IPR023865">
    <property type="entry name" value="Aliphatic_acid_kinase_CS"/>
</dbReference>
<dbReference type="InterPro" id="IPR000890">
    <property type="entry name" value="Aliphatic_acid_kin_short-chain"/>
</dbReference>
<dbReference type="HAMAP" id="MF_00020">
    <property type="entry name" value="Acetate_kinase"/>
    <property type="match status" value="1"/>
</dbReference>
<comment type="caution">
    <text evidence="5">Lacks conserved residue(s) required for the propagation of feature annotation.</text>
</comment>
<protein>
    <recommendedName>
        <fullName evidence="5">Probable acetate kinase</fullName>
        <ecNumber evidence="5">2.7.2.1</ecNumber>
    </recommendedName>
    <alternativeName>
        <fullName evidence="5">Acetokinase</fullName>
    </alternativeName>
</protein>
<comment type="similarity">
    <text evidence="5">Belongs to the acetokinase family.</text>
</comment>
<dbReference type="AlphaFoldDB" id="A0A8K0NEV6"/>
<feature type="binding site" evidence="5">
    <location>
        <position position="8"/>
    </location>
    <ligand>
        <name>Mg(2+)</name>
        <dbReference type="ChEBI" id="CHEBI:18420"/>
    </ligand>
</feature>
<feature type="site" description="Transition state stabilizer" evidence="5">
    <location>
        <position position="251"/>
    </location>
</feature>
<dbReference type="GO" id="GO:0006085">
    <property type="term" value="P:acetyl-CoA biosynthetic process"/>
    <property type="evidence" value="ECO:0007669"/>
    <property type="project" value="UniProtKB-UniRule"/>
</dbReference>
<sequence>MKVILAINAGSSSVKISAYTAEQDASPQQIAEAQVSGLTAPPVKLRYSRYGKSMTQDEHVGRDKVGGQDQDAAFSLLLDTLVDDGELREIGSTRDIRIACHRIVHGGDYADSRIITRSTYHHLERLSDLAPLHNGAALGIVESCLQRLPDATNIACFDSQFHASIPAHIATYPIDPRVAKNNGLRKYGFHGLSYASIARSVAGFLNKDVATLNIIALHLGSGASACAIKGGRSRDTSMGLTPLAGLPGATRSGSIDPSLVFHYASDAGKLSAASTKQLHISKAEEILNKQSGWKALTGTTDFAEIAASDGEQHRLAFDLFVDRVCGFVGSYYVSLEGEVDALVFAGGIGERSSRLRSQVVRQTRCLGFSMDEARNSGPLGRVVEDVGSRDGRHRVLVCQTDEQYEMARAATEKRDVWV</sequence>
<dbReference type="GO" id="GO:0005524">
    <property type="term" value="F:ATP binding"/>
    <property type="evidence" value="ECO:0007669"/>
    <property type="project" value="UniProtKB-KW"/>
</dbReference>
<dbReference type="EC" id="2.7.2.1" evidence="5"/>
<feature type="active site" description="Proton donor/acceptor" evidence="5">
    <location>
        <position position="158"/>
    </location>
</feature>
<keyword evidence="5" id="KW-0460">Magnesium</keyword>
<dbReference type="PROSITE" id="PS01076">
    <property type="entry name" value="ACETATE_KINASE_2"/>
    <property type="match status" value="1"/>
</dbReference>
<evidence type="ECO:0000256" key="5">
    <source>
        <dbReference type="HAMAP-Rule" id="MF_03131"/>
    </source>
</evidence>
<dbReference type="GO" id="GO:0000287">
    <property type="term" value="F:magnesium ion binding"/>
    <property type="evidence" value="ECO:0007669"/>
    <property type="project" value="UniProtKB-UniRule"/>
</dbReference>
<evidence type="ECO:0000313" key="6">
    <source>
        <dbReference type="EMBL" id="KAG5915525.1"/>
    </source>
</evidence>
<reference evidence="6" key="1">
    <citation type="journal article" date="2020" name="bioRxiv">
        <title>Whole genome comparisons of ergot fungi reveals the divergence and evolution of species within the genus Claviceps are the result of varying mechanisms driving genome evolution and host range expansion.</title>
        <authorList>
            <person name="Wyka S.A."/>
            <person name="Mondo S.J."/>
            <person name="Liu M."/>
            <person name="Dettman J."/>
            <person name="Nalam V."/>
            <person name="Broders K.D."/>
        </authorList>
    </citation>
    <scope>NUCLEOTIDE SEQUENCE</scope>
    <source>
        <strain evidence="6">CCC 489</strain>
    </source>
</reference>
<dbReference type="NCBIfam" id="TIGR00016">
    <property type="entry name" value="ackA"/>
    <property type="match status" value="1"/>
</dbReference>
<dbReference type="PANTHER" id="PTHR21060">
    <property type="entry name" value="ACETATE KINASE"/>
    <property type="match status" value="1"/>
</dbReference>
<dbReference type="PROSITE" id="PS01075">
    <property type="entry name" value="ACETATE_KINASE_1"/>
    <property type="match status" value="1"/>
</dbReference>
<dbReference type="OrthoDB" id="67445at2759"/>
<dbReference type="InterPro" id="IPR043129">
    <property type="entry name" value="ATPase_NBD"/>
</dbReference>
<keyword evidence="4 5" id="KW-0067">ATP-binding</keyword>
<dbReference type="Gene3D" id="3.30.420.40">
    <property type="match status" value="2"/>
</dbReference>